<evidence type="ECO:0000256" key="4">
    <source>
        <dbReference type="PROSITE-ProRule" id="PRU00473"/>
    </source>
</evidence>
<dbReference type="InterPro" id="IPR006665">
    <property type="entry name" value="OmpA-like"/>
</dbReference>
<keyword evidence="5" id="KW-0732">Signal</keyword>
<keyword evidence="8" id="KW-1185">Reference proteome</keyword>
<keyword evidence="3" id="KW-0998">Cell outer membrane</keyword>
<evidence type="ECO:0000256" key="3">
    <source>
        <dbReference type="ARBA" id="ARBA00023237"/>
    </source>
</evidence>
<dbReference type="InterPro" id="IPR006664">
    <property type="entry name" value="OMP_bac"/>
</dbReference>
<dbReference type="PANTHER" id="PTHR30329">
    <property type="entry name" value="STATOR ELEMENT OF FLAGELLAR MOTOR COMPLEX"/>
    <property type="match status" value="1"/>
</dbReference>
<accession>A0ABU7I5S2</accession>
<comment type="subcellular location">
    <subcellularLocation>
        <location evidence="1">Cell outer membrane</location>
    </subcellularLocation>
</comment>
<dbReference type="SUPFAM" id="SSF82171">
    <property type="entry name" value="DPP6 N-terminal domain-like"/>
    <property type="match status" value="1"/>
</dbReference>
<dbReference type="InterPro" id="IPR050330">
    <property type="entry name" value="Bact_OuterMem_StrucFunc"/>
</dbReference>
<dbReference type="SUPFAM" id="SSF103088">
    <property type="entry name" value="OmpA-like"/>
    <property type="match status" value="1"/>
</dbReference>
<sequence length="663" mass="74885">MRLKKNNKKHRMMHKGKWLLLGLLAMGLQTKAQYVLLKADEEFRLFHYSTAIGLYTEAYQKKPTTHAIERLAACYRLTKDYPQAESWYAMLVKEKGAKPEAFLYYGDALRNNSKYAEAKIQYQKYGELNRDLPATQKSMLVLSCDSALSWMKSPKSLVLNNEKNINSVSEDWGAVTYQGGIVFTSDRRNALVQEEVKKNRPFLKFDEANIAPDKVTYGWTGNNYLRLYFQKGTDSATLFPFNAGSEYHVGAATFTADGNEMYFTLTRIPELIEREKGVPKTVRVEIYSSKKDANGKWGTVQPFKYNNVNEYSVGDPFISKDGSALYFVSDMPGGKGLTDIYVCFRTEGGGWGKAINLEEINTEGSERSPFFDEDSNFYFSTDGRVGMGGLDVFKAAKRGNGLAEPKNMGYPLNSPQDDFAFFLTSKKEGLLSSDRVGGKGSDDIYSFILNPNLSFKLEGVALDKQTGLPLPGVIVSLSKADGTIISAQTDEQGRYKFNLEENTEYFIKGTKTDFRNAETETISNVGIEKSAVFKKNIYLDPIELFKEIKLENIYYDFDKSDIRKDAAIELDKLVKIMKENPTIWIELGSHTDSRGNDKYNLKLSQARADAAVNYIISRGIDKVRIKAKGYGETRLLNKCANGVECTEEQHQLNRRTEFTIVKQ</sequence>
<evidence type="ECO:0000256" key="1">
    <source>
        <dbReference type="ARBA" id="ARBA00004442"/>
    </source>
</evidence>
<feature type="signal peptide" evidence="5">
    <location>
        <begin position="1"/>
        <end position="32"/>
    </location>
</feature>
<dbReference type="PRINTS" id="PR01021">
    <property type="entry name" value="OMPADOMAIN"/>
</dbReference>
<evidence type="ECO:0000256" key="2">
    <source>
        <dbReference type="ARBA" id="ARBA00023136"/>
    </source>
</evidence>
<dbReference type="InterPro" id="IPR013783">
    <property type="entry name" value="Ig-like_fold"/>
</dbReference>
<keyword evidence="2 4" id="KW-0472">Membrane</keyword>
<dbReference type="Gene3D" id="3.30.1330.60">
    <property type="entry name" value="OmpA-like domain"/>
    <property type="match status" value="1"/>
</dbReference>
<dbReference type="Gene3D" id="2.60.40.10">
    <property type="entry name" value="Immunoglobulins"/>
    <property type="match status" value="1"/>
</dbReference>
<proteinExistence type="predicted"/>
<reference evidence="7 8" key="1">
    <citation type="submission" date="2024-01" db="EMBL/GenBank/DDBJ databases">
        <title>Pedobacter sp. nov., isolated from fresh soil.</title>
        <authorList>
            <person name="Le N.T.T."/>
        </authorList>
    </citation>
    <scope>NUCLEOTIDE SEQUENCE [LARGE SCALE GENOMIC DNA]</scope>
    <source>
        <strain evidence="7 8">KR3-3</strain>
    </source>
</reference>
<dbReference type="InterPro" id="IPR008969">
    <property type="entry name" value="CarboxyPept-like_regulatory"/>
</dbReference>
<dbReference type="PANTHER" id="PTHR30329:SF21">
    <property type="entry name" value="LIPOPROTEIN YIAD-RELATED"/>
    <property type="match status" value="1"/>
</dbReference>
<dbReference type="SUPFAM" id="SSF49464">
    <property type="entry name" value="Carboxypeptidase regulatory domain-like"/>
    <property type="match status" value="1"/>
</dbReference>
<dbReference type="RefSeq" id="WP_330107030.1">
    <property type="nucleotide sequence ID" value="NZ_JAZDQT010000001.1"/>
</dbReference>
<dbReference type="PROSITE" id="PS51123">
    <property type="entry name" value="OMPA_2"/>
    <property type="match status" value="1"/>
</dbReference>
<comment type="caution">
    <text evidence="7">The sequence shown here is derived from an EMBL/GenBank/DDBJ whole genome shotgun (WGS) entry which is preliminary data.</text>
</comment>
<dbReference type="SUPFAM" id="SSF48452">
    <property type="entry name" value="TPR-like"/>
    <property type="match status" value="1"/>
</dbReference>
<dbReference type="InterPro" id="IPR011990">
    <property type="entry name" value="TPR-like_helical_dom_sf"/>
</dbReference>
<evidence type="ECO:0000256" key="5">
    <source>
        <dbReference type="SAM" id="SignalP"/>
    </source>
</evidence>
<dbReference type="Pfam" id="PF07676">
    <property type="entry name" value="PD40"/>
    <property type="match status" value="1"/>
</dbReference>
<evidence type="ECO:0000313" key="7">
    <source>
        <dbReference type="EMBL" id="MEE1944666.1"/>
    </source>
</evidence>
<dbReference type="Proteomes" id="UP001336835">
    <property type="component" value="Unassembled WGS sequence"/>
</dbReference>
<organism evidence="7 8">
    <name type="scientific">Pedobacter albus</name>
    <dbReference type="NCBI Taxonomy" id="3113905"/>
    <lineage>
        <taxon>Bacteria</taxon>
        <taxon>Pseudomonadati</taxon>
        <taxon>Bacteroidota</taxon>
        <taxon>Sphingobacteriia</taxon>
        <taxon>Sphingobacteriales</taxon>
        <taxon>Sphingobacteriaceae</taxon>
        <taxon>Pedobacter</taxon>
    </lineage>
</organism>
<name>A0ABU7I5S2_9SPHI</name>
<dbReference type="Pfam" id="PF00691">
    <property type="entry name" value="OmpA"/>
    <property type="match status" value="1"/>
</dbReference>
<dbReference type="InterPro" id="IPR036737">
    <property type="entry name" value="OmpA-like_sf"/>
</dbReference>
<gene>
    <name evidence="7" type="ORF">VRU48_06075</name>
</gene>
<dbReference type="Gene3D" id="1.25.40.10">
    <property type="entry name" value="Tetratricopeptide repeat domain"/>
    <property type="match status" value="1"/>
</dbReference>
<dbReference type="EMBL" id="JAZDQT010000001">
    <property type="protein sequence ID" value="MEE1944666.1"/>
    <property type="molecule type" value="Genomic_DNA"/>
</dbReference>
<evidence type="ECO:0000313" key="8">
    <source>
        <dbReference type="Proteomes" id="UP001336835"/>
    </source>
</evidence>
<protein>
    <submittedName>
        <fullName evidence="7">OmpA family protein</fullName>
    </submittedName>
</protein>
<evidence type="ECO:0000259" key="6">
    <source>
        <dbReference type="PROSITE" id="PS51123"/>
    </source>
</evidence>
<dbReference type="InterPro" id="IPR011659">
    <property type="entry name" value="WD40"/>
</dbReference>
<dbReference type="CDD" id="cd07185">
    <property type="entry name" value="OmpA_C-like"/>
    <property type="match status" value="1"/>
</dbReference>
<feature type="domain" description="OmpA-like" evidence="6">
    <location>
        <begin position="543"/>
        <end position="663"/>
    </location>
</feature>
<feature type="chain" id="PRO_5045452029" evidence="5">
    <location>
        <begin position="33"/>
        <end position="663"/>
    </location>
</feature>